<evidence type="ECO:0000313" key="1">
    <source>
        <dbReference type="EMBL" id="KUG29017.1"/>
    </source>
</evidence>
<sequence>MNLFATSLFWAMTAIAAVLAVAVLAAGHRQGRHLPQDFDFDRYKRSENR</sequence>
<name>A0A0W8G7F2_9ZZZZ</name>
<gene>
    <name evidence="1" type="ORF">ASZ90_001107</name>
</gene>
<accession>A0A0W8G7F2</accession>
<dbReference type="EMBL" id="LNQE01000144">
    <property type="protein sequence ID" value="KUG29017.1"/>
    <property type="molecule type" value="Genomic_DNA"/>
</dbReference>
<protein>
    <submittedName>
        <fullName evidence="1">Uncharacterized protein</fullName>
    </submittedName>
</protein>
<proteinExistence type="predicted"/>
<organism evidence="1">
    <name type="scientific">hydrocarbon metagenome</name>
    <dbReference type="NCBI Taxonomy" id="938273"/>
    <lineage>
        <taxon>unclassified sequences</taxon>
        <taxon>metagenomes</taxon>
        <taxon>ecological metagenomes</taxon>
    </lineage>
</organism>
<dbReference type="AlphaFoldDB" id="A0A0W8G7F2"/>
<comment type="caution">
    <text evidence="1">The sequence shown here is derived from an EMBL/GenBank/DDBJ whole genome shotgun (WGS) entry which is preliminary data.</text>
</comment>
<reference evidence="1" key="1">
    <citation type="journal article" date="2015" name="Proc. Natl. Acad. Sci. U.S.A.">
        <title>Networks of energetic and metabolic interactions define dynamics in microbial communities.</title>
        <authorList>
            <person name="Embree M."/>
            <person name="Liu J.K."/>
            <person name="Al-Bassam M.M."/>
            <person name="Zengler K."/>
        </authorList>
    </citation>
    <scope>NUCLEOTIDE SEQUENCE</scope>
</reference>